<keyword evidence="11 14" id="KW-0408">Iron</keyword>
<protein>
    <recommendedName>
        <fullName evidence="18">Cytochrome P450</fullName>
    </recommendedName>
</protein>
<accession>A0AA38IQC5</accession>
<evidence type="ECO:0000256" key="1">
    <source>
        <dbReference type="ARBA" id="ARBA00001971"/>
    </source>
</evidence>
<dbReference type="GO" id="GO:0005789">
    <property type="term" value="C:endoplasmic reticulum membrane"/>
    <property type="evidence" value="ECO:0007669"/>
    <property type="project" value="UniProtKB-SubCell"/>
</dbReference>
<name>A0AA38IQC5_9CUCU</name>
<dbReference type="PRINTS" id="PR00385">
    <property type="entry name" value="P450"/>
</dbReference>
<evidence type="ECO:0000256" key="6">
    <source>
        <dbReference type="ARBA" id="ARBA00022617"/>
    </source>
</evidence>
<keyword evidence="10 15" id="KW-0560">Oxidoreductase</keyword>
<dbReference type="PRINTS" id="PR00463">
    <property type="entry name" value="EP450I"/>
</dbReference>
<keyword evidence="9" id="KW-0492">Microsome</keyword>
<evidence type="ECO:0000256" key="3">
    <source>
        <dbReference type="ARBA" id="ARBA00004174"/>
    </source>
</evidence>
<comment type="function">
    <text evidence="2">May be involved in the metabolism of insect hormones and in the breakdown of synthetic insecticides.</text>
</comment>
<keyword evidence="6 14" id="KW-0349">Heme</keyword>
<keyword evidence="17" id="KW-1185">Reference proteome</keyword>
<evidence type="ECO:0000256" key="12">
    <source>
        <dbReference type="ARBA" id="ARBA00023033"/>
    </source>
</evidence>
<proteinExistence type="inferred from homology"/>
<feature type="binding site" description="axial binding residue" evidence="14">
    <location>
        <position position="240"/>
    </location>
    <ligand>
        <name>heme</name>
        <dbReference type="ChEBI" id="CHEBI:30413"/>
    </ligand>
    <ligandPart>
        <name>Fe</name>
        <dbReference type="ChEBI" id="CHEBI:18248"/>
    </ligandPart>
</feature>
<dbReference type="EMBL" id="JALNTZ010000003">
    <property type="protein sequence ID" value="KAJ3659326.1"/>
    <property type="molecule type" value="Genomic_DNA"/>
</dbReference>
<dbReference type="Pfam" id="PF00067">
    <property type="entry name" value="p450"/>
    <property type="match status" value="1"/>
</dbReference>
<keyword evidence="13" id="KW-0472">Membrane</keyword>
<evidence type="ECO:0000256" key="5">
    <source>
        <dbReference type="ARBA" id="ARBA00010617"/>
    </source>
</evidence>
<dbReference type="InterPro" id="IPR002401">
    <property type="entry name" value="Cyt_P450_E_grp-I"/>
</dbReference>
<dbReference type="PANTHER" id="PTHR24291:SF189">
    <property type="entry name" value="CYTOCHROME P450 4C3-RELATED"/>
    <property type="match status" value="1"/>
</dbReference>
<comment type="cofactor">
    <cofactor evidence="1 14">
        <name>heme</name>
        <dbReference type="ChEBI" id="CHEBI:30413"/>
    </cofactor>
</comment>
<dbReference type="PROSITE" id="PS00086">
    <property type="entry name" value="CYTOCHROME_P450"/>
    <property type="match status" value="1"/>
</dbReference>
<evidence type="ECO:0000256" key="7">
    <source>
        <dbReference type="ARBA" id="ARBA00022723"/>
    </source>
</evidence>
<keyword evidence="8" id="KW-0256">Endoplasmic reticulum</keyword>
<dbReference type="SUPFAM" id="SSF48264">
    <property type="entry name" value="Cytochrome P450"/>
    <property type="match status" value="1"/>
</dbReference>
<evidence type="ECO:0000313" key="17">
    <source>
        <dbReference type="Proteomes" id="UP001168821"/>
    </source>
</evidence>
<dbReference type="AlphaFoldDB" id="A0AA38IQC5"/>
<gene>
    <name evidence="16" type="ORF">Zmor_011019</name>
</gene>
<evidence type="ECO:0000256" key="4">
    <source>
        <dbReference type="ARBA" id="ARBA00004406"/>
    </source>
</evidence>
<evidence type="ECO:0000256" key="2">
    <source>
        <dbReference type="ARBA" id="ARBA00003690"/>
    </source>
</evidence>
<sequence>MGNIVAYRMLHPWFIIDFVNLFSPKYVKEKKVIKTLHDFTSNIIAERTQATEKLHNRSDNHEVNKGRKRLAMLDLLLRAKSEEKSLDDKGICEEVDTFMFEGHDTTAAALSFSLMLVACHKNVQDLILEEIEAVTGDSDKKPTFNDLQQMKYLERVLKEVLRLYPSVAVISRKLGEELVTATGYNIPKDTMVHLHIYDLHHNPVFYPDPEKFDPDRFLPENTKNRHPFAYLPFSAGARNCIGQKFPMLELKAALYGILSKYVLEPVDTPDTITLLMDVVLRTKDEIKVKFLPRF</sequence>
<dbReference type="GO" id="GO:0020037">
    <property type="term" value="F:heme binding"/>
    <property type="evidence" value="ECO:0007669"/>
    <property type="project" value="InterPro"/>
</dbReference>
<dbReference type="GO" id="GO:0005506">
    <property type="term" value="F:iron ion binding"/>
    <property type="evidence" value="ECO:0007669"/>
    <property type="project" value="InterPro"/>
</dbReference>
<dbReference type="InterPro" id="IPR050196">
    <property type="entry name" value="Cytochrome_P450_Monoox"/>
</dbReference>
<comment type="similarity">
    <text evidence="5 15">Belongs to the cytochrome P450 family.</text>
</comment>
<dbReference type="GO" id="GO:0016705">
    <property type="term" value="F:oxidoreductase activity, acting on paired donors, with incorporation or reduction of molecular oxygen"/>
    <property type="evidence" value="ECO:0007669"/>
    <property type="project" value="InterPro"/>
</dbReference>
<keyword evidence="7 14" id="KW-0479">Metal-binding</keyword>
<evidence type="ECO:0000256" key="10">
    <source>
        <dbReference type="ARBA" id="ARBA00023002"/>
    </source>
</evidence>
<comment type="subcellular location">
    <subcellularLocation>
        <location evidence="4">Endoplasmic reticulum membrane</location>
        <topology evidence="4">Peripheral membrane protein</topology>
    </subcellularLocation>
    <subcellularLocation>
        <location evidence="3">Microsome membrane</location>
        <topology evidence="3">Peripheral membrane protein</topology>
    </subcellularLocation>
</comment>
<organism evidence="16 17">
    <name type="scientific">Zophobas morio</name>
    <dbReference type="NCBI Taxonomy" id="2755281"/>
    <lineage>
        <taxon>Eukaryota</taxon>
        <taxon>Metazoa</taxon>
        <taxon>Ecdysozoa</taxon>
        <taxon>Arthropoda</taxon>
        <taxon>Hexapoda</taxon>
        <taxon>Insecta</taxon>
        <taxon>Pterygota</taxon>
        <taxon>Neoptera</taxon>
        <taxon>Endopterygota</taxon>
        <taxon>Coleoptera</taxon>
        <taxon>Polyphaga</taxon>
        <taxon>Cucujiformia</taxon>
        <taxon>Tenebrionidae</taxon>
        <taxon>Zophobas</taxon>
    </lineage>
</organism>
<dbReference type="PANTHER" id="PTHR24291">
    <property type="entry name" value="CYTOCHROME P450 FAMILY 4"/>
    <property type="match status" value="1"/>
</dbReference>
<evidence type="ECO:0000256" key="9">
    <source>
        <dbReference type="ARBA" id="ARBA00022848"/>
    </source>
</evidence>
<dbReference type="InterPro" id="IPR017972">
    <property type="entry name" value="Cyt_P450_CS"/>
</dbReference>
<dbReference type="Proteomes" id="UP001168821">
    <property type="component" value="Unassembled WGS sequence"/>
</dbReference>
<dbReference type="InterPro" id="IPR001128">
    <property type="entry name" value="Cyt_P450"/>
</dbReference>
<evidence type="ECO:0000256" key="14">
    <source>
        <dbReference type="PIRSR" id="PIRSR602401-1"/>
    </source>
</evidence>
<evidence type="ECO:0000256" key="13">
    <source>
        <dbReference type="ARBA" id="ARBA00023136"/>
    </source>
</evidence>
<reference evidence="16" key="1">
    <citation type="journal article" date="2023" name="G3 (Bethesda)">
        <title>Whole genome assemblies of Zophobas morio and Tenebrio molitor.</title>
        <authorList>
            <person name="Kaur S."/>
            <person name="Stinson S.A."/>
            <person name="diCenzo G.C."/>
        </authorList>
    </citation>
    <scope>NUCLEOTIDE SEQUENCE</scope>
    <source>
        <strain evidence="16">QUZm001</strain>
    </source>
</reference>
<evidence type="ECO:0000256" key="8">
    <source>
        <dbReference type="ARBA" id="ARBA00022824"/>
    </source>
</evidence>
<evidence type="ECO:0000313" key="16">
    <source>
        <dbReference type="EMBL" id="KAJ3659326.1"/>
    </source>
</evidence>
<keyword evidence="12 15" id="KW-0503">Monooxygenase</keyword>
<dbReference type="Gene3D" id="1.10.630.10">
    <property type="entry name" value="Cytochrome P450"/>
    <property type="match status" value="1"/>
</dbReference>
<evidence type="ECO:0000256" key="11">
    <source>
        <dbReference type="ARBA" id="ARBA00023004"/>
    </source>
</evidence>
<dbReference type="InterPro" id="IPR036396">
    <property type="entry name" value="Cyt_P450_sf"/>
</dbReference>
<comment type="caution">
    <text evidence="16">The sequence shown here is derived from an EMBL/GenBank/DDBJ whole genome shotgun (WGS) entry which is preliminary data.</text>
</comment>
<evidence type="ECO:0008006" key="18">
    <source>
        <dbReference type="Google" id="ProtNLM"/>
    </source>
</evidence>
<evidence type="ECO:0000256" key="15">
    <source>
        <dbReference type="RuleBase" id="RU000461"/>
    </source>
</evidence>
<dbReference type="GO" id="GO:0004497">
    <property type="term" value="F:monooxygenase activity"/>
    <property type="evidence" value="ECO:0007669"/>
    <property type="project" value="UniProtKB-KW"/>
</dbReference>